<feature type="domain" description="F-box" evidence="1">
    <location>
        <begin position="1"/>
        <end position="43"/>
    </location>
</feature>
<evidence type="ECO:0000259" key="1">
    <source>
        <dbReference type="PROSITE" id="PS50181"/>
    </source>
</evidence>
<dbReference type="PANTHER" id="PTHR31672:SF13">
    <property type="entry name" value="F-BOX PROTEIN CPR30-LIKE"/>
    <property type="match status" value="1"/>
</dbReference>
<dbReference type="InterPro" id="IPR006527">
    <property type="entry name" value="F-box-assoc_dom_typ1"/>
</dbReference>
<proteinExistence type="predicted"/>
<evidence type="ECO:0000313" key="3">
    <source>
        <dbReference type="Proteomes" id="UP001396334"/>
    </source>
</evidence>
<gene>
    <name evidence="2" type="ORF">V6N11_006330</name>
</gene>
<dbReference type="Gene3D" id="1.20.1280.50">
    <property type="match status" value="1"/>
</dbReference>
<dbReference type="InterPro" id="IPR036047">
    <property type="entry name" value="F-box-like_dom_sf"/>
</dbReference>
<dbReference type="InterPro" id="IPR050796">
    <property type="entry name" value="SCF_F-box_component"/>
</dbReference>
<dbReference type="InterPro" id="IPR001810">
    <property type="entry name" value="F-box_dom"/>
</dbReference>
<keyword evidence="3" id="KW-1185">Reference proteome</keyword>
<reference evidence="2 3" key="1">
    <citation type="journal article" date="2024" name="G3 (Bethesda)">
        <title>Genome assembly of Hibiscus sabdariffa L. provides insights into metabolisms of medicinal natural products.</title>
        <authorList>
            <person name="Kim T."/>
        </authorList>
    </citation>
    <scope>NUCLEOTIDE SEQUENCE [LARGE SCALE GENOMIC DNA]</scope>
    <source>
        <strain evidence="2">TK-2024</strain>
        <tissue evidence="2">Old leaves</tissue>
    </source>
</reference>
<name>A0ABR2RQD9_9ROSI</name>
<dbReference type="SMART" id="SM00256">
    <property type="entry name" value="FBOX"/>
    <property type="match status" value="1"/>
</dbReference>
<accession>A0ABR2RQD9</accession>
<dbReference type="SUPFAM" id="SSF81383">
    <property type="entry name" value="F-box domain"/>
    <property type="match status" value="1"/>
</dbReference>
<dbReference type="Pfam" id="PF07734">
    <property type="entry name" value="FBA_1"/>
    <property type="match status" value="1"/>
</dbReference>
<protein>
    <recommendedName>
        <fullName evidence="1">F-box domain-containing protein</fullName>
    </recommendedName>
</protein>
<evidence type="ECO:0000313" key="2">
    <source>
        <dbReference type="EMBL" id="KAK9015213.1"/>
    </source>
</evidence>
<dbReference type="NCBIfam" id="TIGR01640">
    <property type="entry name" value="F_box_assoc_1"/>
    <property type="match status" value="1"/>
</dbReference>
<dbReference type="InterPro" id="IPR017451">
    <property type="entry name" value="F-box-assoc_interact_dom"/>
</dbReference>
<comment type="caution">
    <text evidence="2">The sequence shown here is derived from an EMBL/GenBank/DDBJ whole genome shotgun (WGS) entry which is preliminary data.</text>
</comment>
<dbReference type="Pfam" id="PF00646">
    <property type="entry name" value="F-box"/>
    <property type="match status" value="1"/>
</dbReference>
<dbReference type="PANTHER" id="PTHR31672">
    <property type="entry name" value="BNACNNG10540D PROTEIN"/>
    <property type="match status" value="1"/>
</dbReference>
<dbReference type="PROSITE" id="PS50181">
    <property type="entry name" value="FBOX"/>
    <property type="match status" value="1"/>
</dbReference>
<sequence length="400" mass="46341">MATLPGDLIPEILSHLGVNDLLRFRCVSKLWCSLIDDPDFIKLHLSRSRKRNAHFSLVFQVCHLIPVDFNSFFRPSMLNHPFSDEAFCTQVLASCNGLLALHNGEQDIALWNPLTRKSHMLPLTKIEFPPYFCLIQFIVYGFGHDPISDDYKLVRMVQLSGKDDDSFGSEVKVYSLRTNSWRRIKDFPFYLYKRADGYLQGESGVLANNALHWVVSKKPKSDTRSFVVAFDIGTEEYRVVELPDCLDQGFRMNVKSLDGSLCLIANYCEVHVVDIWMMKEYGVKESWTKWVSFNRSKPFDFVLPLAFSKNGGQMLLNIDNDVIVWYDLRSKRVENAMFQCLFKAQISVESLVPLSDNDAMINRKVMLRKRRMEMSTCILLYLVCFLRFRLWNNEKAGKSE</sequence>
<organism evidence="2 3">
    <name type="scientific">Hibiscus sabdariffa</name>
    <name type="common">roselle</name>
    <dbReference type="NCBI Taxonomy" id="183260"/>
    <lineage>
        <taxon>Eukaryota</taxon>
        <taxon>Viridiplantae</taxon>
        <taxon>Streptophyta</taxon>
        <taxon>Embryophyta</taxon>
        <taxon>Tracheophyta</taxon>
        <taxon>Spermatophyta</taxon>
        <taxon>Magnoliopsida</taxon>
        <taxon>eudicotyledons</taxon>
        <taxon>Gunneridae</taxon>
        <taxon>Pentapetalae</taxon>
        <taxon>rosids</taxon>
        <taxon>malvids</taxon>
        <taxon>Malvales</taxon>
        <taxon>Malvaceae</taxon>
        <taxon>Malvoideae</taxon>
        <taxon>Hibiscus</taxon>
    </lineage>
</organism>
<dbReference type="EMBL" id="JBBPBN010000021">
    <property type="protein sequence ID" value="KAK9015213.1"/>
    <property type="molecule type" value="Genomic_DNA"/>
</dbReference>
<dbReference type="Proteomes" id="UP001396334">
    <property type="component" value="Unassembled WGS sequence"/>
</dbReference>